<dbReference type="InterPro" id="IPR007214">
    <property type="entry name" value="YbaK/aa-tRNA-synth-assoc-dom"/>
</dbReference>
<evidence type="ECO:0000313" key="2">
    <source>
        <dbReference type="EMBL" id="QXM24436.1"/>
    </source>
</evidence>
<sequence length="176" mass="19433">MQQGQLTPEAFLAWLEGVGIRHETIRHPPVFTVAESKRERIHERLPGAHVKNLFLKDRDGRFWLATLLEHRRVPIGALARSLGLPRMSFGSPEELGALLGVTPGAVTPFALVNDRGHRVGFILDRELWEAQGRITAHPLTNTATTSVSAEDFRRFLALTGHQPRIADVAALKADAG</sequence>
<evidence type="ECO:0000313" key="3">
    <source>
        <dbReference type="Proteomes" id="UP000694001"/>
    </source>
</evidence>
<dbReference type="GO" id="GO:0002161">
    <property type="term" value="F:aminoacyl-tRNA deacylase activity"/>
    <property type="evidence" value="ECO:0007669"/>
    <property type="project" value="InterPro"/>
</dbReference>
<accession>A0A975U131</accession>
<dbReference type="InterPro" id="IPR040285">
    <property type="entry name" value="ProX/PRXD1"/>
</dbReference>
<feature type="domain" description="YbaK/aminoacyl-tRNA synthetase-associated" evidence="1">
    <location>
        <begin position="27"/>
        <end position="155"/>
    </location>
</feature>
<dbReference type="CDD" id="cd04335">
    <property type="entry name" value="PrdX_deacylase"/>
    <property type="match status" value="1"/>
</dbReference>
<reference evidence="2" key="1">
    <citation type="submission" date="2021-06" db="EMBL/GenBank/DDBJ databases">
        <title>Elioraea tepida, sp. nov., a moderately thermophilic aerobic anoxygenic phototrophic bacterium isolated from an alkaline siliceous hot spring mat community in Yellowstone National Park, WY, USA.</title>
        <authorList>
            <person name="Saini M.K."/>
            <person name="Yoshida S."/>
            <person name="Sebastian A."/>
            <person name="Hirose S."/>
            <person name="Hara E."/>
            <person name="Tamaki H."/>
            <person name="Soulier N.T."/>
            <person name="Albert I."/>
            <person name="Hanada S."/>
            <person name="Bryant D.A."/>
            <person name="Tank M."/>
        </authorList>
    </citation>
    <scope>NUCLEOTIDE SEQUENCE</scope>
    <source>
        <strain evidence="2">MS-P2</strain>
    </source>
</reference>
<dbReference type="Proteomes" id="UP000694001">
    <property type="component" value="Chromosome"/>
</dbReference>
<dbReference type="RefSeq" id="WP_218285493.1">
    <property type="nucleotide sequence ID" value="NZ_CP076448.1"/>
</dbReference>
<proteinExistence type="predicted"/>
<keyword evidence="3" id="KW-1185">Reference proteome</keyword>
<dbReference type="PANTHER" id="PTHR31423">
    <property type="entry name" value="YBAK DOMAIN-CONTAINING PROTEIN"/>
    <property type="match status" value="1"/>
</dbReference>
<dbReference type="EMBL" id="CP076448">
    <property type="protein sequence ID" value="QXM24436.1"/>
    <property type="molecule type" value="Genomic_DNA"/>
</dbReference>
<dbReference type="FunFam" id="3.90.960.10:FF:000005">
    <property type="entry name" value="Putative prolyl-tRNA synthetase"/>
    <property type="match status" value="1"/>
</dbReference>
<evidence type="ECO:0000259" key="1">
    <source>
        <dbReference type="Pfam" id="PF04073"/>
    </source>
</evidence>
<gene>
    <name evidence="2" type="ORF">KO353_14515</name>
</gene>
<name>A0A975U131_9PROT</name>
<dbReference type="KEGG" id="elio:KO353_14515"/>
<organism evidence="2 3">
    <name type="scientific">Elioraea tepida</name>
    <dbReference type="NCBI Taxonomy" id="2843330"/>
    <lineage>
        <taxon>Bacteria</taxon>
        <taxon>Pseudomonadati</taxon>
        <taxon>Pseudomonadota</taxon>
        <taxon>Alphaproteobacteria</taxon>
        <taxon>Acetobacterales</taxon>
        <taxon>Elioraeaceae</taxon>
        <taxon>Elioraea</taxon>
    </lineage>
</organism>
<dbReference type="PANTHER" id="PTHR31423:SF3">
    <property type="entry name" value="PROLYL-TRNA SYNTHETASE ASSOCIATED DOMAIN-CONTAINING PROTEIN 1-RELATED"/>
    <property type="match status" value="1"/>
</dbReference>
<dbReference type="Pfam" id="PF04073">
    <property type="entry name" value="tRNA_edit"/>
    <property type="match status" value="1"/>
</dbReference>
<dbReference type="AlphaFoldDB" id="A0A975U131"/>
<protein>
    <submittedName>
        <fullName evidence="2">Prolyl-tRNA synthetase associated domain-containing protein</fullName>
    </submittedName>
</protein>